<dbReference type="AlphaFoldDB" id="A0A174D780"/>
<proteinExistence type="predicted"/>
<reference evidence="1 2" key="1">
    <citation type="submission" date="2015-09" db="EMBL/GenBank/DDBJ databases">
        <authorList>
            <consortium name="Pathogen Informatics"/>
        </authorList>
    </citation>
    <scope>NUCLEOTIDE SEQUENCE [LARGE SCALE GENOMIC DNA]</scope>
    <source>
        <strain evidence="1 2">2789STDY5608854</strain>
    </source>
</reference>
<protein>
    <submittedName>
        <fullName evidence="1">Uncharacterized protein</fullName>
    </submittedName>
</protein>
<name>A0A174D780_FLAPL</name>
<dbReference type="EMBL" id="CYZT01000058">
    <property type="protein sequence ID" value="CUO21471.1"/>
    <property type="molecule type" value="Genomic_DNA"/>
</dbReference>
<organism evidence="1 2">
    <name type="scientific">Flavonifractor plautii</name>
    <name type="common">Fusobacterium plautii</name>
    <dbReference type="NCBI Taxonomy" id="292800"/>
    <lineage>
        <taxon>Bacteria</taxon>
        <taxon>Bacillati</taxon>
        <taxon>Bacillota</taxon>
        <taxon>Clostridia</taxon>
        <taxon>Eubacteriales</taxon>
        <taxon>Oscillospiraceae</taxon>
        <taxon>Flavonifractor</taxon>
    </lineage>
</organism>
<dbReference type="Proteomes" id="UP000095746">
    <property type="component" value="Unassembled WGS sequence"/>
</dbReference>
<accession>A0A174D780</accession>
<sequence length="79" mass="8856">MVVPILAPMMIHTACFSVIMPELTKPTTMTVVAEEDWMTAVMPAPTRMPRKRLEVSRSRMPFMRLPAAASRPALIICMP</sequence>
<evidence type="ECO:0000313" key="1">
    <source>
        <dbReference type="EMBL" id="CUO21471.1"/>
    </source>
</evidence>
<evidence type="ECO:0000313" key="2">
    <source>
        <dbReference type="Proteomes" id="UP000095746"/>
    </source>
</evidence>
<gene>
    <name evidence="1" type="ORF">ERS852411_01161</name>
</gene>